<comment type="caution">
    <text evidence="2">The sequence shown here is derived from an EMBL/GenBank/DDBJ whole genome shotgun (WGS) entry which is preliminary data.</text>
</comment>
<evidence type="ECO:0000256" key="1">
    <source>
        <dbReference type="SAM" id="SignalP"/>
    </source>
</evidence>
<evidence type="ECO:0000313" key="3">
    <source>
        <dbReference type="Proteomes" id="UP001589645"/>
    </source>
</evidence>
<reference evidence="2 3" key="1">
    <citation type="submission" date="2024-09" db="EMBL/GenBank/DDBJ databases">
        <authorList>
            <person name="Sun Q."/>
            <person name="Mori K."/>
        </authorList>
    </citation>
    <scope>NUCLEOTIDE SEQUENCE [LARGE SCALE GENOMIC DNA]</scope>
    <source>
        <strain evidence="2 3">CECT 8064</strain>
    </source>
</reference>
<name>A0ABV5HSU1_9VIBR</name>
<accession>A0ABV5HSU1</accession>
<evidence type="ECO:0000313" key="2">
    <source>
        <dbReference type="EMBL" id="MFB9137314.1"/>
    </source>
</evidence>
<dbReference type="InterPro" id="IPR021326">
    <property type="entry name" value="DUF2931"/>
</dbReference>
<feature type="signal peptide" evidence="1">
    <location>
        <begin position="1"/>
        <end position="20"/>
    </location>
</feature>
<dbReference type="RefSeq" id="WP_390196702.1">
    <property type="nucleotide sequence ID" value="NZ_JBHMEP010000011.1"/>
</dbReference>
<gene>
    <name evidence="2" type="ORF">ACFFUV_20325</name>
</gene>
<proteinExistence type="predicted"/>
<keyword evidence="3" id="KW-1185">Reference proteome</keyword>
<keyword evidence="1" id="KW-0732">Signal</keyword>
<feature type="chain" id="PRO_5045887104" evidence="1">
    <location>
        <begin position="21"/>
        <end position="264"/>
    </location>
</feature>
<protein>
    <submittedName>
        <fullName evidence="2">DUF2931 family protein</fullName>
    </submittedName>
</protein>
<dbReference type="Pfam" id="PF11153">
    <property type="entry name" value="DUF2931"/>
    <property type="match status" value="1"/>
</dbReference>
<dbReference type="EMBL" id="JBHMEP010000011">
    <property type="protein sequence ID" value="MFB9137314.1"/>
    <property type="molecule type" value="Genomic_DNA"/>
</dbReference>
<dbReference type="Proteomes" id="UP001589645">
    <property type="component" value="Unassembled WGS sequence"/>
</dbReference>
<sequence length="264" mass="30528">MMKCFIGLIGLVIAASRVFAFSSVPELPEDFKPWRIGISMPSFYPVKVTKAYGVNEEQDWTVLMHNHTSYLGASELSNVRSAIPDYDGFGLPLIPGSSMLNQIGSMAQLPDTIYLYWVSLFNQRFFVTQYQIPEEVKQRMMIPHPISYNKTRSCYETYLYFGLMPNGQAKVWQGGCDGFTFIEEVPPTREMQKDTDGFDVQVYVESYKNMLKERARSEGITIVPIPWEKVNHVFYYDKEIAYQANLERMRQKSAEIIRRNAENK</sequence>
<organism evidence="2 3">
    <name type="scientific">Vibrio olivae</name>
    <dbReference type="NCBI Taxonomy" id="1243002"/>
    <lineage>
        <taxon>Bacteria</taxon>
        <taxon>Pseudomonadati</taxon>
        <taxon>Pseudomonadota</taxon>
        <taxon>Gammaproteobacteria</taxon>
        <taxon>Vibrionales</taxon>
        <taxon>Vibrionaceae</taxon>
        <taxon>Vibrio</taxon>
    </lineage>
</organism>